<feature type="compositionally biased region" description="Basic and acidic residues" evidence="1">
    <location>
        <begin position="101"/>
        <end position="110"/>
    </location>
</feature>
<feature type="region of interest" description="Disordered" evidence="1">
    <location>
        <begin position="519"/>
        <end position="538"/>
    </location>
</feature>
<accession>A0AAW8M2J5</accession>
<feature type="compositionally biased region" description="Basic and acidic residues" evidence="1">
    <location>
        <begin position="757"/>
        <end position="769"/>
    </location>
</feature>
<feature type="region of interest" description="Disordered" evidence="1">
    <location>
        <begin position="555"/>
        <end position="578"/>
    </location>
</feature>
<dbReference type="EMBL" id="JAVDSW010000009">
    <property type="protein sequence ID" value="MDR6705353.1"/>
    <property type="molecule type" value="Genomic_DNA"/>
</dbReference>
<dbReference type="AlphaFoldDB" id="A0AAW8M2J5"/>
<protein>
    <submittedName>
        <fullName evidence="2">Uncharacterized protein</fullName>
    </submittedName>
</protein>
<feature type="compositionally biased region" description="Polar residues" evidence="1">
    <location>
        <begin position="526"/>
        <end position="538"/>
    </location>
</feature>
<gene>
    <name evidence="2" type="ORF">J2W61_005228</name>
</gene>
<evidence type="ECO:0000313" key="2">
    <source>
        <dbReference type="EMBL" id="MDR6705353.1"/>
    </source>
</evidence>
<feature type="compositionally biased region" description="Basic residues" evidence="1">
    <location>
        <begin position="150"/>
        <end position="164"/>
    </location>
</feature>
<organism evidence="2 3">
    <name type="scientific">Agrobacterium tumefaciens</name>
    <dbReference type="NCBI Taxonomy" id="358"/>
    <lineage>
        <taxon>Bacteria</taxon>
        <taxon>Pseudomonadati</taxon>
        <taxon>Pseudomonadota</taxon>
        <taxon>Alphaproteobacteria</taxon>
        <taxon>Hyphomicrobiales</taxon>
        <taxon>Rhizobiaceae</taxon>
        <taxon>Rhizobium/Agrobacterium group</taxon>
        <taxon>Agrobacterium</taxon>
        <taxon>Agrobacterium tumefaciens complex</taxon>
    </lineage>
</organism>
<sequence length="769" mass="86223">MENGSVGGPAKRKASALNRDGPARPLGRVKRLKSTAASRDEGPAGQLENSILESIEHDPDVDLPENIVFDNDGDDERELSWSPSPDRTPAARQIDRSGPTSKREGERAVSEHAASSFVPLPAREPTPVNTLHNYFDDSASGPTAGEVKGKRAKDKGKKKQPGLRRTMHNYYRGSHDGVVLISDPEQLRKVARLGTGAKEVVFRTKGQFERDFGKPPTSADMDDTCTITSFEPGIFRSKPRTWNTIEVEKREDWRDEYQERDWKFAGLMSKVGQSGKPFKERVITGLLSEDIGKFQTPVGERRRNHAYIEALKAGQYNPDALIRLEDGTYKAIFLKLYEGTRDMVSFKAVTDKYGENNVWLKTANFDYMTRDQFNKNAPTFDAAEKIFCEYTGRTYEPNVFVRSDEGKWISKKQYDEKNRNNFDEDMTELEILILGDHNQGFLQPKTMKWLNPELYEQRMRAAHLTGYVPTSTSRASSRGAVKMEAISDILANKNNRASAPILMQISRDELEPIDKIPPGAEHHQIYPQNVSEKSGYTGNYTRNWRSIRREEKFRDAASNQSVSYFEPSSALQKPKRLMTDEQRRIVKTPSPSPVPSEVSEDELFVRQSSVSLPPDTSDDETQSIPVSRRRRFSSLPPDSSDDEQKALSRRSVERPTNARSDGGTSRPSITMQQPSAPEVNSAGERRETNGSPVMARRLAQAPQFAWLSSSSDDESPVAVNRASLHSPGGDQAKRNIGRGTSADTITRQASQSSPPDNGRRTRSRDVSRG</sequence>
<feature type="region of interest" description="Disordered" evidence="1">
    <location>
        <begin position="607"/>
        <end position="769"/>
    </location>
</feature>
<dbReference type="RefSeq" id="WP_111794447.1">
    <property type="nucleotide sequence ID" value="NZ_JAGIPM010000010.1"/>
</dbReference>
<name>A0AAW8M2J5_AGRTU</name>
<feature type="compositionally biased region" description="Polar residues" evidence="1">
    <location>
        <begin position="741"/>
        <end position="755"/>
    </location>
</feature>
<reference evidence="2" key="1">
    <citation type="submission" date="2023-07" db="EMBL/GenBank/DDBJ databases">
        <title>Sorghum-associated microbial communities from plants grown in Nebraska, USA.</title>
        <authorList>
            <person name="Schachtman D."/>
        </authorList>
    </citation>
    <scope>NUCLEOTIDE SEQUENCE</scope>
    <source>
        <strain evidence="2">1457</strain>
    </source>
</reference>
<evidence type="ECO:0000256" key="1">
    <source>
        <dbReference type="SAM" id="MobiDB-lite"/>
    </source>
</evidence>
<comment type="caution">
    <text evidence="2">The sequence shown here is derived from an EMBL/GenBank/DDBJ whole genome shotgun (WGS) entry which is preliminary data.</text>
</comment>
<feature type="compositionally biased region" description="Basic and acidic residues" evidence="1">
    <location>
        <begin position="642"/>
        <end position="653"/>
    </location>
</feature>
<feature type="compositionally biased region" description="Polar residues" evidence="1">
    <location>
        <begin position="657"/>
        <end position="675"/>
    </location>
</feature>
<evidence type="ECO:0000313" key="3">
    <source>
        <dbReference type="Proteomes" id="UP001265315"/>
    </source>
</evidence>
<feature type="region of interest" description="Disordered" evidence="1">
    <location>
        <begin position="1"/>
        <end position="164"/>
    </location>
</feature>
<dbReference type="Proteomes" id="UP001265315">
    <property type="component" value="Unassembled WGS sequence"/>
</dbReference>
<proteinExistence type="predicted"/>